<gene>
    <name evidence="8" type="ORF">AAU01_05630</name>
</gene>
<dbReference type="InterPro" id="IPR003594">
    <property type="entry name" value="HATPase_dom"/>
</dbReference>
<dbReference type="InterPro" id="IPR036890">
    <property type="entry name" value="HATPase_C_sf"/>
</dbReference>
<evidence type="ECO:0000256" key="2">
    <source>
        <dbReference type="ARBA" id="ARBA00012438"/>
    </source>
</evidence>
<keyword evidence="6" id="KW-1133">Transmembrane helix</keyword>
<keyword evidence="6" id="KW-0472">Membrane</keyword>
<keyword evidence="9" id="KW-1185">Reference proteome</keyword>
<keyword evidence="6" id="KW-0812">Transmembrane</keyword>
<dbReference type="CDD" id="cd16936">
    <property type="entry name" value="HATPase_RsbW-like"/>
    <property type="match status" value="1"/>
</dbReference>
<accession>A0A4Y3NFH7</accession>
<dbReference type="InterPro" id="IPR050482">
    <property type="entry name" value="Sensor_HK_TwoCompSys"/>
</dbReference>
<proteinExistence type="predicted"/>
<organism evidence="8 9">
    <name type="scientific">Paenarthrobacter aurescens</name>
    <name type="common">Arthrobacter aurescens</name>
    <dbReference type="NCBI Taxonomy" id="43663"/>
    <lineage>
        <taxon>Bacteria</taxon>
        <taxon>Bacillati</taxon>
        <taxon>Actinomycetota</taxon>
        <taxon>Actinomycetes</taxon>
        <taxon>Micrococcales</taxon>
        <taxon>Micrococcaceae</taxon>
        <taxon>Paenarthrobacter</taxon>
    </lineage>
</organism>
<evidence type="ECO:0000256" key="3">
    <source>
        <dbReference type="ARBA" id="ARBA00022679"/>
    </source>
</evidence>
<feature type="transmembrane region" description="Helical" evidence="6">
    <location>
        <begin position="134"/>
        <end position="152"/>
    </location>
</feature>
<sequence length="405" mass="43351">MSQTNVENSNQPYSRANIEYLLARCSGLAALVLYCLALPEIVSQIPLHSPLWDLTFMAGIPIAIIGTLVSRRSLKRIKVSAGIAAALILCGFSFWHFGFIGDGSQVESRPWSNGAASIGVALAAVAVRPAAATIYNVLFSMMLVLVPATGYGNTRGWYDSAQDGLLSLALGIVIVTLMWALRDAASASDRAAVRAVERFGQVARSEAIRTERARLDGLIHDTVMATLIVAAQARSQEVFDAARKAAALALAELAAIMSGREDDSTSISRQEFVNRLQAATSGYSPVFTCEPGRDPMMFLPLGSARAIIQAATEAVRNSCMHAPGTPPHIVVRFGPSQPMSVREVTVQISDQGPGFEVSHVSPRRLGVRVSIIQRMTEADGEAQISSSKHGTTVRLTWREGCDGRG</sequence>
<dbReference type="Pfam" id="PF02518">
    <property type="entry name" value="HATPase_c"/>
    <property type="match status" value="1"/>
</dbReference>
<evidence type="ECO:0000256" key="1">
    <source>
        <dbReference type="ARBA" id="ARBA00000085"/>
    </source>
</evidence>
<dbReference type="EMBL" id="BJMD01000002">
    <property type="protein sequence ID" value="GEB17808.1"/>
    <property type="molecule type" value="Genomic_DNA"/>
</dbReference>
<evidence type="ECO:0000256" key="5">
    <source>
        <dbReference type="ARBA" id="ARBA00023012"/>
    </source>
</evidence>
<keyword evidence="4" id="KW-0418">Kinase</keyword>
<dbReference type="PANTHER" id="PTHR24421">
    <property type="entry name" value="NITRATE/NITRITE SENSOR PROTEIN NARX-RELATED"/>
    <property type="match status" value="1"/>
</dbReference>
<dbReference type="Gene3D" id="3.30.565.10">
    <property type="entry name" value="Histidine kinase-like ATPase, C-terminal domain"/>
    <property type="match status" value="1"/>
</dbReference>
<feature type="domain" description="Histidine kinase/HSP90-like ATPase" evidence="7">
    <location>
        <begin position="304"/>
        <end position="398"/>
    </location>
</feature>
<feature type="transmembrane region" description="Helical" evidence="6">
    <location>
        <begin position="51"/>
        <end position="69"/>
    </location>
</feature>
<evidence type="ECO:0000313" key="8">
    <source>
        <dbReference type="EMBL" id="GEB17808.1"/>
    </source>
</evidence>
<protein>
    <recommendedName>
        <fullName evidence="2">histidine kinase</fullName>
        <ecNumber evidence="2">2.7.13.3</ecNumber>
    </recommendedName>
</protein>
<dbReference type="GO" id="GO:0004673">
    <property type="term" value="F:protein histidine kinase activity"/>
    <property type="evidence" value="ECO:0007669"/>
    <property type="project" value="UniProtKB-EC"/>
</dbReference>
<evidence type="ECO:0000256" key="6">
    <source>
        <dbReference type="SAM" id="Phobius"/>
    </source>
</evidence>
<evidence type="ECO:0000313" key="9">
    <source>
        <dbReference type="Proteomes" id="UP000317715"/>
    </source>
</evidence>
<reference evidence="8 9" key="1">
    <citation type="submission" date="2019-06" db="EMBL/GenBank/DDBJ databases">
        <title>Whole genome shotgun sequence of Paenarthrobacter aurescens NBRC 12136.</title>
        <authorList>
            <person name="Hosoyama A."/>
            <person name="Uohara A."/>
            <person name="Ohji S."/>
            <person name="Ichikawa N."/>
        </authorList>
    </citation>
    <scope>NUCLEOTIDE SEQUENCE [LARGE SCALE GENOMIC DNA]</scope>
    <source>
        <strain evidence="8 9">NBRC 12136</strain>
    </source>
</reference>
<dbReference type="Proteomes" id="UP000317715">
    <property type="component" value="Unassembled WGS sequence"/>
</dbReference>
<name>A0A4Y3NFH7_PAEAU</name>
<dbReference type="EC" id="2.7.13.3" evidence="2"/>
<dbReference type="SUPFAM" id="SSF55874">
    <property type="entry name" value="ATPase domain of HSP90 chaperone/DNA topoisomerase II/histidine kinase"/>
    <property type="match status" value="1"/>
</dbReference>
<feature type="transmembrane region" description="Helical" evidence="6">
    <location>
        <begin position="21"/>
        <end position="39"/>
    </location>
</feature>
<evidence type="ECO:0000256" key="4">
    <source>
        <dbReference type="ARBA" id="ARBA00022777"/>
    </source>
</evidence>
<feature type="transmembrane region" description="Helical" evidence="6">
    <location>
        <begin position="164"/>
        <end position="181"/>
    </location>
</feature>
<comment type="catalytic activity">
    <reaction evidence="1">
        <text>ATP + protein L-histidine = ADP + protein N-phospho-L-histidine.</text>
        <dbReference type="EC" id="2.7.13.3"/>
    </reaction>
</comment>
<evidence type="ECO:0000259" key="7">
    <source>
        <dbReference type="Pfam" id="PF02518"/>
    </source>
</evidence>
<dbReference type="PANTHER" id="PTHR24421:SF10">
    <property type="entry name" value="NITRATE_NITRITE SENSOR PROTEIN NARQ"/>
    <property type="match status" value="1"/>
</dbReference>
<dbReference type="GO" id="GO:0000160">
    <property type="term" value="P:phosphorelay signal transduction system"/>
    <property type="evidence" value="ECO:0007669"/>
    <property type="project" value="UniProtKB-KW"/>
</dbReference>
<feature type="transmembrane region" description="Helical" evidence="6">
    <location>
        <begin position="81"/>
        <end position="99"/>
    </location>
</feature>
<keyword evidence="3" id="KW-0808">Transferase</keyword>
<dbReference type="AlphaFoldDB" id="A0A4Y3NFH7"/>
<keyword evidence="5" id="KW-0902">Two-component regulatory system</keyword>
<comment type="caution">
    <text evidence="8">The sequence shown here is derived from an EMBL/GenBank/DDBJ whole genome shotgun (WGS) entry which is preliminary data.</text>
</comment>